<organism evidence="5 6">
    <name type="scientific">Sphingopyxis terrae subsp. terrae NBRC 15098</name>
    <dbReference type="NCBI Taxonomy" id="1219058"/>
    <lineage>
        <taxon>Bacteria</taxon>
        <taxon>Pseudomonadati</taxon>
        <taxon>Pseudomonadota</taxon>
        <taxon>Alphaproteobacteria</taxon>
        <taxon>Sphingomonadales</taxon>
        <taxon>Sphingomonadaceae</taxon>
        <taxon>Sphingopyxis</taxon>
    </lineage>
</organism>
<reference evidence="5 6" key="2">
    <citation type="journal article" date="2016" name="Genome Announc.">
        <title>Complete Genome Sequence of Sphingopyxis terrae Strain 203-1 (NBRC 111660), a Polyethylene Glycol Degrader.</title>
        <authorList>
            <person name="Ohtsubo Y."/>
            <person name="Nonoyama S."/>
            <person name="Nagata Y."/>
            <person name="Numata M."/>
            <person name="Tsuchikane K."/>
            <person name="Hosoyama A."/>
            <person name="Yamazoe A."/>
            <person name="Tsuda M."/>
            <person name="Fujita N."/>
            <person name="Kawai F."/>
        </authorList>
    </citation>
    <scope>NUCLEOTIDE SEQUENCE [LARGE SCALE GENOMIC DNA]</scope>
    <source>
        <strain evidence="5 6">203-1</strain>
    </source>
</reference>
<evidence type="ECO:0000313" key="6">
    <source>
        <dbReference type="Proteomes" id="UP000076234"/>
    </source>
</evidence>
<dbReference type="Pfam" id="PF07992">
    <property type="entry name" value="Pyr_redox_2"/>
    <property type="match status" value="1"/>
</dbReference>
<proteinExistence type="predicted"/>
<name>A0A142W234_9SPHN</name>
<accession>A0A142W234</accession>
<dbReference type="InterPro" id="IPR050097">
    <property type="entry name" value="Ferredoxin-NADP_redctase_2"/>
</dbReference>
<reference evidence="6" key="1">
    <citation type="submission" date="2015-11" db="EMBL/GenBank/DDBJ databases">
        <title>Complete genome sequence of a polyethylene glycol-degrading strain Sphingopyxis terrae strain 203-1 (NBRC 15098).</title>
        <authorList>
            <person name="Yoshiyuki O."/>
            <person name="Shouta N."/>
            <person name="Nagata Y."/>
            <person name="Numata M."/>
            <person name="Tsuchikane K."/>
            <person name="Hosoyama A."/>
            <person name="Yamazoe A."/>
            <person name="Tsuda M."/>
            <person name="Fujita N."/>
            <person name="Kawai F."/>
        </authorList>
    </citation>
    <scope>NUCLEOTIDE SEQUENCE [LARGE SCALE GENOMIC DNA]</scope>
    <source>
        <strain evidence="6">203-1</strain>
    </source>
</reference>
<dbReference type="PRINTS" id="PR00368">
    <property type="entry name" value="FADPNR"/>
</dbReference>
<protein>
    <recommendedName>
        <fullName evidence="1">Thioredoxin reductase</fullName>
    </recommendedName>
</protein>
<dbReference type="Gene3D" id="3.50.50.60">
    <property type="entry name" value="FAD/NAD(P)-binding domain"/>
    <property type="match status" value="2"/>
</dbReference>
<evidence type="ECO:0000256" key="2">
    <source>
        <dbReference type="ARBA" id="ARBA00022630"/>
    </source>
</evidence>
<dbReference type="AlphaFoldDB" id="A0A142W234"/>
<dbReference type="RefSeq" id="WP_062902520.1">
    <property type="nucleotide sequence ID" value="NZ_CP013342.1"/>
</dbReference>
<dbReference type="SUPFAM" id="SSF51905">
    <property type="entry name" value="FAD/NAD(P)-binding domain"/>
    <property type="match status" value="1"/>
</dbReference>
<evidence type="ECO:0000313" key="5">
    <source>
        <dbReference type="EMBL" id="AMU96130.1"/>
    </source>
</evidence>
<keyword evidence="3" id="KW-0560">Oxidoreductase</keyword>
<evidence type="ECO:0000256" key="3">
    <source>
        <dbReference type="ARBA" id="ARBA00023002"/>
    </source>
</evidence>
<evidence type="ECO:0000256" key="1">
    <source>
        <dbReference type="ARBA" id="ARBA00018719"/>
    </source>
</evidence>
<dbReference type="PRINTS" id="PR00469">
    <property type="entry name" value="PNDRDTASEII"/>
</dbReference>
<dbReference type="PANTHER" id="PTHR48105">
    <property type="entry name" value="THIOREDOXIN REDUCTASE 1-RELATED-RELATED"/>
    <property type="match status" value="1"/>
</dbReference>
<feature type="domain" description="FAD/NAD(P)-binding" evidence="4">
    <location>
        <begin position="20"/>
        <end position="303"/>
    </location>
</feature>
<evidence type="ECO:0000259" key="4">
    <source>
        <dbReference type="Pfam" id="PF07992"/>
    </source>
</evidence>
<dbReference type="InterPro" id="IPR023753">
    <property type="entry name" value="FAD/NAD-binding_dom"/>
</dbReference>
<sequence length="326" mass="34570">MTPAGGTRPGGGARPAPDCDALVIGAGPAGLTAALYLARYRRRVRVLHDGRSRALGAPMAWNVPGFPEGISGAELVARLAEQGERYGAIIERARVERLARIPESNLFEAVLADGGCYRVRGLILATGVVTNEAMLAEGEHDEAVRTGALRYCPICDGFEHRGRRIAVLGSDLHGAAEAMFLKQYSDDVTLIPKWRVALTSGQRAELAASDVRIEERQLLRLAHRGGRIEVVLAGVAEPLIFDTLYPALGSEPRSELLAGLGLDGDANRCLPADAFAEPLMPGVYGAGDVLAGLDQISTATGQGAAAATRLHNWLREGEGHAMADQR</sequence>
<dbReference type="InterPro" id="IPR036188">
    <property type="entry name" value="FAD/NAD-bd_sf"/>
</dbReference>
<dbReference type="EMBL" id="CP013342">
    <property type="protein sequence ID" value="AMU96130.1"/>
    <property type="molecule type" value="Genomic_DNA"/>
</dbReference>
<dbReference type="Proteomes" id="UP000076234">
    <property type="component" value="Chromosome"/>
</dbReference>
<dbReference type="GO" id="GO:0016491">
    <property type="term" value="F:oxidoreductase activity"/>
    <property type="evidence" value="ECO:0007669"/>
    <property type="project" value="UniProtKB-KW"/>
</dbReference>
<gene>
    <name evidence="5" type="ORF">AOA14_16105</name>
</gene>
<keyword evidence="2" id="KW-0285">Flavoprotein</keyword>
<dbReference type="STRING" id="1219058.AOA14_16105"/>
<dbReference type="KEGG" id="ster:AOA14_16105"/>